<feature type="compositionally biased region" description="Pro residues" evidence="1">
    <location>
        <begin position="310"/>
        <end position="333"/>
    </location>
</feature>
<feature type="region of interest" description="Disordered" evidence="1">
    <location>
        <begin position="437"/>
        <end position="494"/>
    </location>
</feature>
<feature type="region of interest" description="Disordered" evidence="1">
    <location>
        <begin position="248"/>
        <end position="375"/>
    </location>
</feature>
<feature type="compositionally biased region" description="Pro residues" evidence="1">
    <location>
        <begin position="361"/>
        <end position="375"/>
    </location>
</feature>
<feature type="compositionally biased region" description="Basic and acidic residues" evidence="1">
    <location>
        <begin position="524"/>
        <end position="543"/>
    </location>
</feature>
<evidence type="ECO:0000313" key="2">
    <source>
        <dbReference type="EMBL" id="OGE99897.1"/>
    </source>
</evidence>
<protein>
    <submittedName>
        <fullName evidence="2">Uncharacterized protein</fullName>
    </submittedName>
</protein>
<feature type="compositionally biased region" description="Pro residues" evidence="1">
    <location>
        <begin position="452"/>
        <end position="470"/>
    </location>
</feature>
<evidence type="ECO:0000313" key="3">
    <source>
        <dbReference type="Proteomes" id="UP000177235"/>
    </source>
</evidence>
<feature type="compositionally biased region" description="Low complexity" evidence="1">
    <location>
        <begin position="389"/>
        <end position="405"/>
    </location>
</feature>
<reference evidence="2 3" key="1">
    <citation type="journal article" date="2016" name="Nat. Commun.">
        <title>Thousands of microbial genomes shed light on interconnected biogeochemical processes in an aquifer system.</title>
        <authorList>
            <person name="Anantharaman K."/>
            <person name="Brown C.T."/>
            <person name="Hug L.A."/>
            <person name="Sharon I."/>
            <person name="Castelle C.J."/>
            <person name="Probst A.J."/>
            <person name="Thomas B.C."/>
            <person name="Singh A."/>
            <person name="Wilkins M.J."/>
            <person name="Karaoz U."/>
            <person name="Brodie E.L."/>
            <person name="Williams K.H."/>
            <person name="Hubbard S.S."/>
            <person name="Banfield J.F."/>
        </authorList>
    </citation>
    <scope>NUCLEOTIDE SEQUENCE [LARGE SCALE GENOMIC DNA]</scope>
</reference>
<feature type="region of interest" description="Disordered" evidence="1">
    <location>
        <begin position="508"/>
        <end position="543"/>
    </location>
</feature>
<dbReference type="Proteomes" id="UP000177235">
    <property type="component" value="Unassembled WGS sequence"/>
</dbReference>
<dbReference type="EMBL" id="MFFF01000009">
    <property type="protein sequence ID" value="OGE99897.1"/>
    <property type="molecule type" value="Genomic_DNA"/>
</dbReference>
<sequence>MTSNLQHTDAEKKQDLKIIMVTEENFDLLKPEDLNNENLYGKIKDYVIHDIYDSRDVFRAKKCFGKLIELLSKNGNLNLSNSRLFEGYLELLIALKMAALPILEDAEVHNLFVEDLFKLLRTTEIQIREAIHAYIIWNGEEQKSKKIILPAIENNRGTLGSKPIQILGDTSPSSPTIRSWISDYNRSVGKMSEKRGSLEHLSYVNQNSNAKLLNSDEKKLLLQILEVYDWLRNTESIMPVISEPAIKATTPSRPVPSPEAVGPPPASPPHGLSPEELIREIKPQTAPAKSAPQVTVAPFKPSPQYIRKVLPPPPRPPAPPQPRQTPPVQPRPQPVQLSKPVPQVTVAPFKPSPEHIRKVLPQPPRPHYTPPVMPKPIVPPLHVQAKPVAPVSKPLSPSLPTPSRSDGFGTPTSAGVGAGLSEKIYRSAVDNLNKIRQEERKLPPISTAPLKPIVPPAKPVPPPPIRPPQPTQSKPVAASQPPHKTAPPSSFYEPFSVNDALARAGLKENIPAGKSDGQVVRGDAGAEKRLHDAQEQEDKNNRV</sequence>
<feature type="compositionally biased region" description="Pro residues" evidence="1">
    <location>
        <begin position="253"/>
        <end position="268"/>
    </location>
</feature>
<evidence type="ECO:0000256" key="1">
    <source>
        <dbReference type="SAM" id="MobiDB-lite"/>
    </source>
</evidence>
<name>A0A1F5QCP2_9BACT</name>
<accession>A0A1F5QCP2</accession>
<feature type="region of interest" description="Disordered" evidence="1">
    <location>
        <begin position="389"/>
        <end position="421"/>
    </location>
</feature>
<organism evidence="2 3">
    <name type="scientific">Candidatus Doudnabacteria bacterium RIFCSPLOWO2_02_FULL_48_13</name>
    <dbReference type="NCBI Taxonomy" id="1817845"/>
    <lineage>
        <taxon>Bacteria</taxon>
        <taxon>Candidatus Doudnaibacteriota</taxon>
    </lineage>
</organism>
<comment type="caution">
    <text evidence="2">The sequence shown here is derived from an EMBL/GenBank/DDBJ whole genome shotgun (WGS) entry which is preliminary data.</text>
</comment>
<dbReference type="AlphaFoldDB" id="A0A1F5QCP2"/>
<proteinExistence type="predicted"/>
<gene>
    <name evidence="2" type="ORF">A3J05_02590</name>
</gene>